<proteinExistence type="predicted"/>
<dbReference type="PANTHER" id="PTHR47197">
    <property type="entry name" value="PROTEIN NIRF"/>
    <property type="match status" value="1"/>
</dbReference>
<dbReference type="Gene3D" id="2.130.10.10">
    <property type="entry name" value="YVTN repeat-like/Quinoprotein amine dehydrogenase"/>
    <property type="match status" value="1"/>
</dbReference>
<evidence type="ECO:0000313" key="1">
    <source>
        <dbReference type="EMBL" id="HDL59987.1"/>
    </source>
</evidence>
<dbReference type="PANTHER" id="PTHR47197:SF3">
    <property type="entry name" value="DIHYDRO-HEME D1 DEHYDROGENASE"/>
    <property type="match status" value="1"/>
</dbReference>
<protein>
    <recommendedName>
        <fullName evidence="2">YncE family protein</fullName>
    </recommendedName>
</protein>
<dbReference type="InterPro" id="IPR015943">
    <property type="entry name" value="WD40/YVTN_repeat-like_dom_sf"/>
</dbReference>
<organism evidence="1">
    <name type="scientific">candidate division WOR-3 bacterium</name>
    <dbReference type="NCBI Taxonomy" id="2052148"/>
    <lineage>
        <taxon>Bacteria</taxon>
        <taxon>Bacteria division WOR-3</taxon>
    </lineage>
</organism>
<name>A0A7V0LTR1_UNCW3</name>
<accession>A0A7V0LTR1</accession>
<dbReference type="AlphaFoldDB" id="A0A7V0LTR1"/>
<dbReference type="Proteomes" id="UP000886381">
    <property type="component" value="Unassembled WGS sequence"/>
</dbReference>
<evidence type="ECO:0008006" key="2">
    <source>
        <dbReference type="Google" id="ProtNLM"/>
    </source>
</evidence>
<sequence length="338" mass="37645">MKRFIFIILLILFLTLLSCTKNEEPTAPEIKGSRVYIVNNLSETVSIYDEVKDTLFEDVIITGVTPNDIYQVGGLAYIVNSGFGGVPSIQVIDLSTNEIIKEIQLPPGSNPWAITKSANRFFVTLSARNMVYIYDSNLNLIDSIKIGKWPEGIIYYKNSIFIASSGLKPDYTYDVGYVYVLKNPDSIPIIDSIPVKTNPQDFAVSPEGEVFVLCTGDYNIQDGWILEIDPESLLIVDSLHIGGYPGDITYAQQRIFASDWFNGLLIYDLATGKDTIIPTGYGSSRLFAKDEKVYLTIFSGSEMNYLLILDVLDYTIEKKVELGVGKGAQAVLVYKEEL</sequence>
<reference evidence="1" key="1">
    <citation type="journal article" date="2020" name="mSystems">
        <title>Genome- and Community-Level Interaction Insights into Carbon Utilization and Element Cycling Functions of Hydrothermarchaeota in Hydrothermal Sediment.</title>
        <authorList>
            <person name="Zhou Z."/>
            <person name="Liu Y."/>
            <person name="Xu W."/>
            <person name="Pan J."/>
            <person name="Luo Z.H."/>
            <person name="Li M."/>
        </authorList>
    </citation>
    <scope>NUCLEOTIDE SEQUENCE [LARGE SCALE GENOMIC DNA]</scope>
    <source>
        <strain evidence="1">HyVt-28</strain>
    </source>
</reference>
<dbReference type="SUPFAM" id="SSF50969">
    <property type="entry name" value="YVTN repeat-like/Quinoprotein amine dehydrogenase"/>
    <property type="match status" value="1"/>
</dbReference>
<dbReference type="InterPro" id="IPR051200">
    <property type="entry name" value="Host-pathogen_enzymatic-act"/>
</dbReference>
<dbReference type="PROSITE" id="PS51257">
    <property type="entry name" value="PROKAR_LIPOPROTEIN"/>
    <property type="match status" value="1"/>
</dbReference>
<dbReference type="InterPro" id="IPR011044">
    <property type="entry name" value="Quino_amine_DH_bsu"/>
</dbReference>
<dbReference type="EMBL" id="DRDR01000040">
    <property type="protein sequence ID" value="HDL59987.1"/>
    <property type="molecule type" value="Genomic_DNA"/>
</dbReference>
<gene>
    <name evidence="1" type="ORF">ENH14_00865</name>
</gene>
<comment type="caution">
    <text evidence="1">The sequence shown here is derived from an EMBL/GenBank/DDBJ whole genome shotgun (WGS) entry which is preliminary data.</text>
</comment>